<keyword evidence="9" id="KW-0472">Membrane</keyword>
<keyword evidence="13" id="KW-1185">Reference proteome</keyword>
<evidence type="ECO:0000256" key="9">
    <source>
        <dbReference type="SAM" id="Phobius"/>
    </source>
</evidence>
<reference evidence="12 13" key="1">
    <citation type="journal article" date="2015" name="Int. J. Syst. Evol. Microbiol.">
        <title>Amycolatopsis rhabdoformis sp. nov., an actinomycete isolated from a tropical forest soil.</title>
        <authorList>
            <person name="Souza W.R."/>
            <person name="Silva R.E."/>
            <person name="Goodfellow M."/>
            <person name="Busarakam K."/>
            <person name="Figueiro F.S."/>
            <person name="Ferreira D."/>
            <person name="Rodrigues-Filho E."/>
            <person name="Moraes L.A.B."/>
            <person name="Zucchi T.D."/>
        </authorList>
    </citation>
    <scope>NUCLEOTIDE SEQUENCE [LARGE SCALE GENOMIC DNA]</scope>
    <source>
        <strain evidence="12 13">NCIMB 14900</strain>
    </source>
</reference>
<evidence type="ECO:0000259" key="11">
    <source>
        <dbReference type="Pfam" id="PF07730"/>
    </source>
</evidence>
<sequence length="408" mass="42874">MPLRGLRAPALFKPRELPGWQQDGLIALFVFVVGLGLYLTGVYRLVPGTDRFGLWARLVELVVLCGLSFLRRWVPGGLLLATGVLAADLALSPSLPVVAVYTDFLYAATLYGSRRTSRVLIGVAATAALGVLVAAFAVAEQWRVAVLGALGILPFLLVPVWWAANVRQQRDIAATERANAEQLAKIAELDRRAAVAAERGRMARDLHDVIAGHLSAIAIQSEAVLSMADDPKTSRAVLEAVRENSVSALDEMRTMIGLLRAAEAGSEDRSDTEYETTAPARLAELSRLVESARATGMEVVVDSTVDASAGLPAAVDLTAYRIAQEALTNAVKHAPGGRVVVSIGRAGGILTVEIGNELRSATARTGGTGHGLLSMRERASAVGGTLSAGPSGSAWVVRAELPLVGGHA</sequence>
<dbReference type="InterPro" id="IPR011712">
    <property type="entry name" value="Sig_transdc_His_kin_sub3_dim/P"/>
</dbReference>
<organism evidence="12 13">
    <name type="scientific">Amycolatopsis rhabdoformis</name>
    <dbReference type="NCBI Taxonomy" id="1448059"/>
    <lineage>
        <taxon>Bacteria</taxon>
        <taxon>Bacillati</taxon>
        <taxon>Actinomycetota</taxon>
        <taxon>Actinomycetes</taxon>
        <taxon>Pseudonocardiales</taxon>
        <taxon>Pseudonocardiaceae</taxon>
        <taxon>Amycolatopsis</taxon>
    </lineage>
</organism>
<keyword evidence="4" id="KW-0808">Transferase</keyword>
<feature type="transmembrane region" description="Helical" evidence="9">
    <location>
        <begin position="144"/>
        <end position="164"/>
    </location>
</feature>
<keyword evidence="7" id="KW-0067">ATP-binding</keyword>
<feature type="transmembrane region" description="Helical" evidence="9">
    <location>
        <begin position="58"/>
        <end position="74"/>
    </location>
</feature>
<gene>
    <name evidence="12" type="ORF">VSH64_02280</name>
</gene>
<evidence type="ECO:0000313" key="13">
    <source>
        <dbReference type="Proteomes" id="UP001330812"/>
    </source>
</evidence>
<evidence type="ECO:0000256" key="6">
    <source>
        <dbReference type="ARBA" id="ARBA00022777"/>
    </source>
</evidence>
<feature type="domain" description="Histidine kinase/HSP90-like ATPase" evidence="10">
    <location>
        <begin position="318"/>
        <end position="403"/>
    </location>
</feature>
<comment type="catalytic activity">
    <reaction evidence="1">
        <text>ATP + protein L-histidine = ADP + protein N-phospho-L-histidine.</text>
        <dbReference type="EC" id="2.7.13.3"/>
    </reaction>
</comment>
<evidence type="ECO:0000256" key="5">
    <source>
        <dbReference type="ARBA" id="ARBA00022741"/>
    </source>
</evidence>
<dbReference type="EC" id="2.7.13.3" evidence="2"/>
<dbReference type="InterPro" id="IPR003594">
    <property type="entry name" value="HATPase_dom"/>
</dbReference>
<dbReference type="Gene3D" id="3.30.565.10">
    <property type="entry name" value="Histidine kinase-like ATPase, C-terminal domain"/>
    <property type="match status" value="1"/>
</dbReference>
<evidence type="ECO:0000256" key="8">
    <source>
        <dbReference type="ARBA" id="ARBA00023012"/>
    </source>
</evidence>
<dbReference type="Gene3D" id="1.20.5.1930">
    <property type="match status" value="1"/>
</dbReference>
<feature type="transmembrane region" description="Helical" evidence="9">
    <location>
        <begin position="25"/>
        <end position="46"/>
    </location>
</feature>
<feature type="domain" description="Signal transduction histidine kinase subgroup 3 dimerisation and phosphoacceptor" evidence="11">
    <location>
        <begin position="198"/>
        <end position="262"/>
    </location>
</feature>
<dbReference type="PANTHER" id="PTHR24421">
    <property type="entry name" value="NITRATE/NITRITE SENSOR PROTEIN NARX-RELATED"/>
    <property type="match status" value="1"/>
</dbReference>
<evidence type="ECO:0000259" key="10">
    <source>
        <dbReference type="Pfam" id="PF02518"/>
    </source>
</evidence>
<keyword evidence="3" id="KW-0597">Phosphoprotein</keyword>
<keyword evidence="9" id="KW-0812">Transmembrane</keyword>
<evidence type="ECO:0000313" key="12">
    <source>
        <dbReference type="EMBL" id="WSE30959.1"/>
    </source>
</evidence>
<name>A0ABZ1I934_9PSEU</name>
<keyword evidence="8" id="KW-0902">Two-component regulatory system</keyword>
<dbReference type="InterPro" id="IPR036890">
    <property type="entry name" value="HATPase_C_sf"/>
</dbReference>
<keyword evidence="6 12" id="KW-0418">Kinase</keyword>
<dbReference type="EMBL" id="CP142149">
    <property type="protein sequence ID" value="WSE30959.1"/>
    <property type="molecule type" value="Genomic_DNA"/>
</dbReference>
<dbReference type="InterPro" id="IPR050482">
    <property type="entry name" value="Sensor_HK_TwoCompSys"/>
</dbReference>
<evidence type="ECO:0000256" key="3">
    <source>
        <dbReference type="ARBA" id="ARBA00022553"/>
    </source>
</evidence>
<evidence type="ECO:0000256" key="7">
    <source>
        <dbReference type="ARBA" id="ARBA00022840"/>
    </source>
</evidence>
<dbReference type="Proteomes" id="UP001330812">
    <property type="component" value="Chromosome"/>
</dbReference>
<dbReference type="CDD" id="cd16917">
    <property type="entry name" value="HATPase_UhpB-NarQ-NarX-like"/>
    <property type="match status" value="1"/>
</dbReference>
<evidence type="ECO:0000256" key="4">
    <source>
        <dbReference type="ARBA" id="ARBA00022679"/>
    </source>
</evidence>
<keyword evidence="5" id="KW-0547">Nucleotide-binding</keyword>
<dbReference type="PANTHER" id="PTHR24421:SF10">
    <property type="entry name" value="NITRATE_NITRITE SENSOR PROTEIN NARQ"/>
    <property type="match status" value="1"/>
</dbReference>
<evidence type="ECO:0000256" key="1">
    <source>
        <dbReference type="ARBA" id="ARBA00000085"/>
    </source>
</evidence>
<feature type="transmembrane region" description="Helical" evidence="9">
    <location>
        <begin position="94"/>
        <end position="112"/>
    </location>
</feature>
<keyword evidence="9" id="KW-1133">Transmembrane helix</keyword>
<feature type="transmembrane region" description="Helical" evidence="9">
    <location>
        <begin position="119"/>
        <end position="138"/>
    </location>
</feature>
<dbReference type="Pfam" id="PF02518">
    <property type="entry name" value="HATPase_c"/>
    <property type="match status" value="1"/>
</dbReference>
<proteinExistence type="predicted"/>
<accession>A0ABZ1I934</accession>
<dbReference type="Pfam" id="PF07730">
    <property type="entry name" value="HisKA_3"/>
    <property type="match status" value="1"/>
</dbReference>
<evidence type="ECO:0000256" key="2">
    <source>
        <dbReference type="ARBA" id="ARBA00012438"/>
    </source>
</evidence>
<protein>
    <recommendedName>
        <fullName evidence="2">histidine kinase</fullName>
        <ecNumber evidence="2">2.7.13.3</ecNumber>
    </recommendedName>
</protein>
<dbReference type="SUPFAM" id="SSF55874">
    <property type="entry name" value="ATPase domain of HSP90 chaperone/DNA topoisomerase II/histidine kinase"/>
    <property type="match status" value="1"/>
</dbReference>
<dbReference type="GO" id="GO:0016301">
    <property type="term" value="F:kinase activity"/>
    <property type="evidence" value="ECO:0007669"/>
    <property type="project" value="UniProtKB-KW"/>
</dbReference>